<dbReference type="GO" id="GO:0005576">
    <property type="term" value="C:extracellular region"/>
    <property type="evidence" value="ECO:0007669"/>
    <property type="project" value="UniProtKB-SubCell"/>
</dbReference>
<keyword evidence="13" id="KW-1185">Reference proteome</keyword>
<dbReference type="OrthoDB" id="9443437at2759"/>
<dbReference type="PROSITE" id="PS00262">
    <property type="entry name" value="INSULIN"/>
    <property type="match status" value="1"/>
</dbReference>
<comment type="subunit">
    <text evidence="3">Heterodimer of a B chain and an A chain linked by two disulfide bonds.</text>
</comment>
<dbReference type="InterPro" id="IPR022352">
    <property type="entry name" value="Ins/IGF/rlx"/>
</dbReference>
<keyword evidence="4" id="KW-0964">Secreted</keyword>
<comment type="subcellular location">
    <subcellularLocation>
        <location evidence="1">Secreted</location>
    </subcellularLocation>
</comment>
<dbReference type="SMART" id="SM00078">
    <property type="entry name" value="IlGF"/>
    <property type="match status" value="1"/>
</dbReference>
<evidence type="ECO:0000313" key="12">
    <source>
        <dbReference type="EMBL" id="KAF5928992.1"/>
    </source>
</evidence>
<dbReference type="EMBL" id="JACDTQ010000154">
    <property type="protein sequence ID" value="KAF5928992.1"/>
    <property type="molecule type" value="Genomic_DNA"/>
</dbReference>
<evidence type="ECO:0000256" key="3">
    <source>
        <dbReference type="ARBA" id="ARBA00011207"/>
    </source>
</evidence>
<keyword evidence="7 10" id="KW-0732">Signal</keyword>
<dbReference type="SUPFAM" id="SSF56994">
    <property type="entry name" value="Insulin-like"/>
    <property type="match status" value="1"/>
</dbReference>
<dbReference type="GO" id="GO:0001664">
    <property type="term" value="F:G protein-coupled receptor binding"/>
    <property type="evidence" value="ECO:0007669"/>
    <property type="project" value="TreeGrafter"/>
</dbReference>
<name>A0A7J7FLP3_DICBM</name>
<dbReference type="PANTHER" id="PTHR20968:SF0">
    <property type="entry name" value="RELAXIN-3"/>
    <property type="match status" value="1"/>
</dbReference>
<evidence type="ECO:0000256" key="8">
    <source>
        <dbReference type="ARBA" id="ARBA00023157"/>
    </source>
</evidence>
<evidence type="ECO:0000313" key="13">
    <source>
        <dbReference type="Proteomes" id="UP000551758"/>
    </source>
</evidence>
<keyword evidence="5" id="KW-0165">Cleavage on pair of basic residues</keyword>
<sequence length="139" mass="14811">MATHRLLLLLAVWVLAAELRLRAEAGVAPYGVKLCGREFIRAVIFTCGGSRWRRSDALAHEATGDAFPDADSDADSELGEAVASSEWLALTKSPQAFYGGPPGRQGPLGFLRGGRDVLAGLSSNCCKWGCSKREISSLC</sequence>
<feature type="signal peptide" evidence="10">
    <location>
        <begin position="1"/>
        <end position="16"/>
    </location>
</feature>
<dbReference type="PANTHER" id="PTHR20968">
    <property type="entry name" value="ILGF DOMAIN-CONTAINING PROTEIN"/>
    <property type="match status" value="1"/>
</dbReference>
<evidence type="ECO:0000256" key="4">
    <source>
        <dbReference type="ARBA" id="ARBA00022525"/>
    </source>
</evidence>
<organism evidence="12 13">
    <name type="scientific">Diceros bicornis minor</name>
    <name type="common">South-central black rhinoceros</name>
    <dbReference type="NCBI Taxonomy" id="77932"/>
    <lineage>
        <taxon>Eukaryota</taxon>
        <taxon>Metazoa</taxon>
        <taxon>Chordata</taxon>
        <taxon>Craniata</taxon>
        <taxon>Vertebrata</taxon>
        <taxon>Euteleostomi</taxon>
        <taxon>Mammalia</taxon>
        <taxon>Eutheria</taxon>
        <taxon>Laurasiatheria</taxon>
        <taxon>Perissodactyla</taxon>
        <taxon>Rhinocerotidae</taxon>
        <taxon>Diceros</taxon>
    </lineage>
</organism>
<keyword evidence="6" id="KW-0372">Hormone</keyword>
<comment type="caution">
    <text evidence="12">The sequence shown here is derived from an EMBL/GenBank/DDBJ whole genome shotgun (WGS) entry which is preliminary data.</text>
</comment>
<evidence type="ECO:0000256" key="5">
    <source>
        <dbReference type="ARBA" id="ARBA00022685"/>
    </source>
</evidence>
<accession>A0A7J7FLP3</accession>
<reference evidence="12 13" key="1">
    <citation type="journal article" date="2020" name="Mol. Biol. Evol.">
        <title>Interspecific Gene Flow and the Evolution of Specialization in Black and White Rhinoceros.</title>
        <authorList>
            <person name="Moodley Y."/>
            <person name="Westbury M.V."/>
            <person name="Russo I.M."/>
            <person name="Gopalakrishnan S."/>
            <person name="Rakotoarivelo A."/>
            <person name="Olsen R.A."/>
            <person name="Prost S."/>
            <person name="Tunstall T."/>
            <person name="Ryder O.A."/>
            <person name="Dalen L."/>
            <person name="Bruford M.W."/>
        </authorList>
    </citation>
    <scope>NUCLEOTIDE SEQUENCE [LARGE SCALE GENOMIC DNA]</scope>
    <source>
        <strain evidence="12">SBR-YM</strain>
        <tissue evidence="12">Skin</tissue>
    </source>
</reference>
<evidence type="ECO:0000256" key="1">
    <source>
        <dbReference type="ARBA" id="ARBA00004613"/>
    </source>
</evidence>
<evidence type="ECO:0000259" key="11">
    <source>
        <dbReference type="SMART" id="SM00078"/>
    </source>
</evidence>
<protein>
    <recommendedName>
        <fullName evidence="9">Relaxin-3</fullName>
    </recommendedName>
</protein>
<dbReference type="InterPro" id="IPR036438">
    <property type="entry name" value="Insulin-like_sf"/>
</dbReference>
<gene>
    <name evidence="12" type="ORF">HPG69_018171</name>
</gene>
<dbReference type="InterPro" id="IPR022353">
    <property type="entry name" value="Insulin_CS"/>
</dbReference>
<dbReference type="PRINTS" id="PR00276">
    <property type="entry name" value="INSULINFAMLY"/>
</dbReference>
<evidence type="ECO:0000256" key="7">
    <source>
        <dbReference type="ARBA" id="ARBA00022729"/>
    </source>
</evidence>
<dbReference type="AlphaFoldDB" id="A0A7J7FLP3"/>
<evidence type="ECO:0000256" key="6">
    <source>
        <dbReference type="ARBA" id="ARBA00022702"/>
    </source>
</evidence>
<feature type="domain" description="Insulin-like" evidence="11">
    <location>
        <begin position="32"/>
        <end position="139"/>
    </location>
</feature>
<dbReference type="CDD" id="cd04365">
    <property type="entry name" value="IlGF_relaxin_like"/>
    <property type="match status" value="1"/>
</dbReference>
<dbReference type="Proteomes" id="UP000551758">
    <property type="component" value="Unassembled WGS sequence"/>
</dbReference>
<proteinExistence type="inferred from homology"/>
<evidence type="ECO:0000256" key="9">
    <source>
        <dbReference type="ARBA" id="ARBA00040355"/>
    </source>
</evidence>
<comment type="similarity">
    <text evidence="2">Belongs to the insulin family.</text>
</comment>
<dbReference type="InterPro" id="IPR051777">
    <property type="entry name" value="Insulin-like_neuro_ligands"/>
</dbReference>
<feature type="chain" id="PRO_5029748289" description="Relaxin-3" evidence="10">
    <location>
        <begin position="17"/>
        <end position="139"/>
    </location>
</feature>
<dbReference type="GO" id="GO:0005179">
    <property type="term" value="F:hormone activity"/>
    <property type="evidence" value="ECO:0007669"/>
    <property type="project" value="UniProtKB-KW"/>
</dbReference>
<evidence type="ECO:0000256" key="2">
    <source>
        <dbReference type="ARBA" id="ARBA00009034"/>
    </source>
</evidence>
<keyword evidence="8" id="KW-1015">Disulfide bond</keyword>
<evidence type="ECO:0000256" key="10">
    <source>
        <dbReference type="SAM" id="SignalP"/>
    </source>
</evidence>
<dbReference type="InterPro" id="IPR016179">
    <property type="entry name" value="Insulin-like"/>
</dbReference>